<dbReference type="Proteomes" id="UP000306236">
    <property type="component" value="Unassembled WGS sequence"/>
</dbReference>
<organism evidence="2 3">
    <name type="scientific">Lampropedia aestuarii</name>
    <dbReference type="NCBI Taxonomy" id="2562762"/>
    <lineage>
        <taxon>Bacteria</taxon>
        <taxon>Pseudomonadati</taxon>
        <taxon>Pseudomonadota</taxon>
        <taxon>Betaproteobacteria</taxon>
        <taxon>Burkholderiales</taxon>
        <taxon>Comamonadaceae</taxon>
        <taxon>Lampropedia</taxon>
    </lineage>
</organism>
<dbReference type="OrthoDB" id="8913179at2"/>
<protein>
    <submittedName>
        <fullName evidence="2">Uncharacterized protein</fullName>
    </submittedName>
</protein>
<evidence type="ECO:0000256" key="1">
    <source>
        <dbReference type="SAM" id="MobiDB-lite"/>
    </source>
</evidence>
<dbReference type="EMBL" id="SSWX01000015">
    <property type="protein sequence ID" value="THJ32404.1"/>
    <property type="molecule type" value="Genomic_DNA"/>
</dbReference>
<accession>A0A4S5BIY8</accession>
<evidence type="ECO:0000313" key="2">
    <source>
        <dbReference type="EMBL" id="THJ32404.1"/>
    </source>
</evidence>
<keyword evidence="3" id="KW-1185">Reference proteome</keyword>
<sequence>MGFQTPNDWITGRKPVPTQSDTNISAPRFVQILAAADSAANNVGVIGILPAGTTPALPLLVDASALGGTAAISIGILNADGNDISTAAVDGGAAWATAVAVADAGAAQIEPTQALLAVKAAGYDRKIAVKFTAPGAAAGELGLTVAYRSPN</sequence>
<evidence type="ECO:0000313" key="3">
    <source>
        <dbReference type="Proteomes" id="UP000306236"/>
    </source>
</evidence>
<name>A0A4S5BIY8_9BURK</name>
<gene>
    <name evidence="2" type="ORF">E8K88_11940</name>
</gene>
<dbReference type="RefSeq" id="WP_136406901.1">
    <property type="nucleotide sequence ID" value="NZ_SSWX01000015.1"/>
</dbReference>
<proteinExistence type="predicted"/>
<dbReference type="AlphaFoldDB" id="A0A4S5BIY8"/>
<reference evidence="2 3" key="1">
    <citation type="submission" date="2019-04" db="EMBL/GenBank/DDBJ databases">
        <title>Lampropedia sp YIM MLB12 draf genome.</title>
        <authorList>
            <person name="Wang Y.-X."/>
        </authorList>
    </citation>
    <scope>NUCLEOTIDE SEQUENCE [LARGE SCALE GENOMIC DNA]</scope>
    <source>
        <strain evidence="2 3">YIM MLB12</strain>
    </source>
</reference>
<feature type="region of interest" description="Disordered" evidence="1">
    <location>
        <begin position="1"/>
        <end position="22"/>
    </location>
</feature>
<comment type="caution">
    <text evidence="2">The sequence shown here is derived from an EMBL/GenBank/DDBJ whole genome shotgun (WGS) entry which is preliminary data.</text>
</comment>